<feature type="compositionally biased region" description="Basic and acidic residues" evidence="1">
    <location>
        <begin position="1"/>
        <end position="12"/>
    </location>
</feature>
<gene>
    <name evidence="2" type="ORF">FP2506_11337</name>
</gene>
<accession>Q0FZ12</accession>
<comment type="caution">
    <text evidence="2">The sequence shown here is derived from an EMBL/GenBank/DDBJ whole genome shotgun (WGS) entry which is preliminary data.</text>
</comment>
<dbReference type="RefSeq" id="WP_007067402.1">
    <property type="nucleotide sequence ID" value="NZ_DS022272.1"/>
</dbReference>
<feature type="region of interest" description="Disordered" evidence="1">
    <location>
        <begin position="1"/>
        <end position="59"/>
    </location>
</feature>
<dbReference type="HOGENOM" id="CLU_1501411_0_0_5"/>
<evidence type="ECO:0000313" key="2">
    <source>
        <dbReference type="EMBL" id="EAU40146.1"/>
    </source>
</evidence>
<keyword evidence="3" id="KW-1185">Reference proteome</keyword>
<name>Q0FZ12_9HYPH</name>
<sequence>MSDVTNEERKTGPDGAAELAGEARKVGIEEIPLPPEEMRSDWDEAPEVEPAAKAKKPAARAKKEVAELDFLNGRPGKGFALDHPFRLRHSDDSGHPFREIREVFVRPLSGQEVADVLFERDAADPYDFYAVMSGMPAAVCRALPGRDGDRLAEIGYGFLPRFMKAGGSGSTREPADGSS</sequence>
<dbReference type="Proteomes" id="UP000004310">
    <property type="component" value="Unassembled WGS sequence"/>
</dbReference>
<proteinExistence type="predicted"/>
<protein>
    <submittedName>
        <fullName evidence="2">Uncharacterized protein</fullName>
    </submittedName>
</protein>
<dbReference type="STRING" id="217511.GCA_001463845_01008"/>
<organism evidence="2 3">
    <name type="scientific">Fulvimarina pelagi HTCC2506</name>
    <dbReference type="NCBI Taxonomy" id="314231"/>
    <lineage>
        <taxon>Bacteria</taxon>
        <taxon>Pseudomonadati</taxon>
        <taxon>Pseudomonadota</taxon>
        <taxon>Alphaproteobacteria</taxon>
        <taxon>Hyphomicrobiales</taxon>
        <taxon>Aurantimonadaceae</taxon>
        <taxon>Fulvimarina</taxon>
    </lineage>
</organism>
<evidence type="ECO:0000313" key="3">
    <source>
        <dbReference type="Proteomes" id="UP000004310"/>
    </source>
</evidence>
<dbReference type="EMBL" id="AATP01000009">
    <property type="protein sequence ID" value="EAU40146.1"/>
    <property type="molecule type" value="Genomic_DNA"/>
</dbReference>
<evidence type="ECO:0000256" key="1">
    <source>
        <dbReference type="SAM" id="MobiDB-lite"/>
    </source>
</evidence>
<dbReference type="AlphaFoldDB" id="Q0FZ12"/>
<reference evidence="2 3" key="1">
    <citation type="journal article" date="2010" name="J. Bacteriol.">
        <title>Genome sequence of Fulvimarina pelagi HTCC2506T, a Mn(II)-oxidizing alphaproteobacterium possessing an aerobic anoxygenic photosynthetic gene cluster and Xanthorhodopsin.</title>
        <authorList>
            <person name="Kang I."/>
            <person name="Oh H.M."/>
            <person name="Lim S.I."/>
            <person name="Ferriera S."/>
            <person name="Giovannoni S.J."/>
            <person name="Cho J.C."/>
        </authorList>
    </citation>
    <scope>NUCLEOTIDE SEQUENCE [LARGE SCALE GENOMIC DNA]</scope>
    <source>
        <strain evidence="2 3">HTCC2506</strain>
    </source>
</reference>